<protein>
    <recommendedName>
        <fullName evidence="4">DUF2486 family protein</fullName>
    </recommendedName>
</protein>
<feature type="region of interest" description="Disordered" evidence="1">
    <location>
        <begin position="361"/>
        <end position="385"/>
    </location>
</feature>
<name>A0ABY0FDN3_9NEIS</name>
<organism evidence="2 3">
    <name type="scientific">Crenobacter cavernae</name>
    <dbReference type="NCBI Taxonomy" id="2290923"/>
    <lineage>
        <taxon>Bacteria</taxon>
        <taxon>Pseudomonadati</taxon>
        <taxon>Pseudomonadota</taxon>
        <taxon>Betaproteobacteria</taxon>
        <taxon>Neisseriales</taxon>
        <taxon>Neisseriaceae</taxon>
        <taxon>Crenobacter</taxon>
    </lineage>
</organism>
<reference evidence="2 3" key="1">
    <citation type="submission" date="2018-10" db="EMBL/GenBank/DDBJ databases">
        <title>Draft genome of Fastidiocella sp. strain 375T, a bacterium isolated from a karstic cave dripping water.</title>
        <authorList>
            <person name="Coelho C."/>
            <person name="Verissimo A."/>
            <person name="Tiago I."/>
        </authorList>
    </citation>
    <scope>NUCLEOTIDE SEQUENCE [LARGE SCALE GENOMIC DNA]</scope>
    <source>
        <strain evidence="2 3">CAVE-375</strain>
    </source>
</reference>
<evidence type="ECO:0000313" key="2">
    <source>
        <dbReference type="EMBL" id="RXZ42167.1"/>
    </source>
</evidence>
<dbReference type="RefSeq" id="WP_129213780.1">
    <property type="nucleotide sequence ID" value="NZ_REGR01000015.1"/>
</dbReference>
<accession>A0ABY0FDN3</accession>
<sequence length="707" mass="71456">MTDAQKTDWDALDLPVLTDLAEPAPVTPAALPELPLDLPDFADVLAELPPLAGTAPSFDAPPLEIELPPDEGLDDGLGDAAAPDLPPPAFALQPLPSLDLALGEAAELKLEDVLPDWFATSGPAAPLAPEEDFAFELAARSAPLGTGDLSSAPGDVPDSAAVAGHALSLPPELELDIDALLAEPSANVAQAANPSLPAVPVLQEALAPVENAASGVSELESPTPDKRPLWEELPELDALTASGAAMPGAPMPADSPATLAEPRGEAVAEAEEPAHPLASIDIDSLPRGVLGRSRLDDDPMAALKARLAALRANLDRTGTAPVQLEPPALPEATLATPAVLDSADEERATDGLHDAVEPLPDAILGEPASPLPNDDRPGSGLSEAVSTVPGALGFTENVSAAAPEAAVEGAVAGGGAENAGASAWPAQEESVQEASPAEVGIEQAIEAGEGVSESAVFEALAVPAAFACETPPFDSLPPSGDSAVAAEAAVADETEAIDLPWRDESRVENGAASPAAGAVDRLDAAEQAGSAEPRAECAEALAEPIAASALPGPVESDQAVPAETASFADAAATTSAEPAVDPLEPKTPDGAAEGVIPALAAAAVLGGLAAAEPSTLAAAEPQKPAAAPATVVAEAALVDALYQHLLPRMKMEMGLWLQEALEAQTRQLLSGVMAQLKQDYDMMFGETLRESLRQAINEVGRADKEGH</sequence>
<proteinExistence type="predicted"/>
<evidence type="ECO:0008006" key="4">
    <source>
        <dbReference type="Google" id="ProtNLM"/>
    </source>
</evidence>
<feature type="region of interest" description="Disordered" evidence="1">
    <location>
        <begin position="413"/>
        <end position="437"/>
    </location>
</feature>
<feature type="region of interest" description="Disordered" evidence="1">
    <location>
        <begin position="243"/>
        <end position="262"/>
    </location>
</feature>
<comment type="caution">
    <text evidence="2">The sequence shown here is derived from an EMBL/GenBank/DDBJ whole genome shotgun (WGS) entry which is preliminary data.</text>
</comment>
<feature type="compositionally biased region" description="Low complexity" evidence="1">
    <location>
        <begin position="569"/>
        <end position="579"/>
    </location>
</feature>
<keyword evidence="3" id="KW-1185">Reference proteome</keyword>
<evidence type="ECO:0000313" key="3">
    <source>
        <dbReference type="Proteomes" id="UP000290682"/>
    </source>
</evidence>
<feature type="region of interest" description="Disordered" evidence="1">
    <location>
        <begin position="53"/>
        <end position="75"/>
    </location>
</feature>
<gene>
    <name evidence="2" type="ORF">EBB06_14060</name>
</gene>
<evidence type="ECO:0000256" key="1">
    <source>
        <dbReference type="SAM" id="MobiDB-lite"/>
    </source>
</evidence>
<feature type="region of interest" description="Disordered" evidence="1">
    <location>
        <begin position="569"/>
        <end position="591"/>
    </location>
</feature>
<dbReference type="Proteomes" id="UP000290682">
    <property type="component" value="Unassembled WGS sequence"/>
</dbReference>
<feature type="region of interest" description="Disordered" evidence="1">
    <location>
        <begin position="495"/>
        <end position="537"/>
    </location>
</feature>
<dbReference type="EMBL" id="REGR01000015">
    <property type="protein sequence ID" value="RXZ42167.1"/>
    <property type="molecule type" value="Genomic_DNA"/>
</dbReference>